<reference evidence="2 3" key="1">
    <citation type="submission" date="2016-12" db="EMBL/GenBank/DDBJ databases">
        <authorList>
            <person name="Song W.-J."/>
            <person name="Kurnit D.M."/>
        </authorList>
    </citation>
    <scope>NUCLEOTIDE SEQUENCE [LARGE SCALE GENOMIC DNA]</scope>
    <source>
        <strain evidence="2 3">175</strain>
    </source>
</reference>
<dbReference type="Gene3D" id="1.10.260.40">
    <property type="entry name" value="lambda repressor-like DNA-binding domains"/>
    <property type="match status" value="1"/>
</dbReference>
<dbReference type="OrthoDB" id="9156632at2"/>
<dbReference type="InterPro" id="IPR001387">
    <property type="entry name" value="Cro/C1-type_HTH"/>
</dbReference>
<evidence type="ECO:0000313" key="2">
    <source>
        <dbReference type="EMBL" id="SMF94389.1"/>
    </source>
</evidence>
<dbReference type="SMART" id="SM00530">
    <property type="entry name" value="HTH_XRE"/>
    <property type="match status" value="1"/>
</dbReference>
<dbReference type="SUPFAM" id="SSF47413">
    <property type="entry name" value="lambda repressor-like DNA-binding domains"/>
    <property type="match status" value="1"/>
</dbReference>
<dbReference type="EMBL" id="FXAM01000001">
    <property type="protein sequence ID" value="SMF94389.1"/>
    <property type="molecule type" value="Genomic_DNA"/>
</dbReference>
<dbReference type="AlphaFoldDB" id="A0A1Y6CUQ8"/>
<sequence length="75" mass="7792">MQAIADISELGNALRSARKSQGLTQEQLAAACGVGRRFIVDLESGKPTCQLGKALSVLSTLGLSVHLASRGDDLP</sequence>
<evidence type="ECO:0000259" key="1">
    <source>
        <dbReference type="PROSITE" id="PS50943"/>
    </source>
</evidence>
<dbReference type="InterPro" id="IPR010982">
    <property type="entry name" value="Lambda_DNA-bd_dom_sf"/>
</dbReference>
<dbReference type="NCBIfam" id="TIGR03070">
    <property type="entry name" value="couple_hipB"/>
    <property type="match status" value="1"/>
</dbReference>
<keyword evidence="3" id="KW-1185">Reference proteome</keyword>
<feature type="domain" description="HTH cro/C1-type" evidence="1">
    <location>
        <begin position="14"/>
        <end position="68"/>
    </location>
</feature>
<proteinExistence type="predicted"/>
<protein>
    <submittedName>
        <fullName evidence="2">Transcriptional regulator, y4mF family</fullName>
    </submittedName>
</protein>
<dbReference type="STRING" id="1760988.SAMN02949497_1702"/>
<accession>A0A1Y6CUQ8</accession>
<gene>
    <name evidence="2" type="ORF">SAMN02949497_1702</name>
</gene>
<dbReference type="GO" id="GO:0003677">
    <property type="term" value="F:DNA binding"/>
    <property type="evidence" value="ECO:0007669"/>
    <property type="project" value="InterPro"/>
</dbReference>
<name>A0A1Y6CUQ8_9GAMM</name>
<dbReference type="Pfam" id="PF01381">
    <property type="entry name" value="HTH_3"/>
    <property type="match status" value="1"/>
</dbReference>
<dbReference type="InterPro" id="IPR017507">
    <property type="entry name" value="Tscrpt_reg_HipB-like"/>
</dbReference>
<dbReference type="RefSeq" id="WP_085211725.1">
    <property type="nucleotide sequence ID" value="NZ_FXAM01000001.1"/>
</dbReference>
<dbReference type="PROSITE" id="PS50943">
    <property type="entry name" value="HTH_CROC1"/>
    <property type="match status" value="1"/>
</dbReference>
<dbReference type="Proteomes" id="UP000192923">
    <property type="component" value="Unassembled WGS sequence"/>
</dbReference>
<evidence type="ECO:0000313" key="3">
    <source>
        <dbReference type="Proteomes" id="UP000192923"/>
    </source>
</evidence>
<dbReference type="CDD" id="cd00093">
    <property type="entry name" value="HTH_XRE"/>
    <property type="match status" value="1"/>
</dbReference>
<organism evidence="2 3">
    <name type="scientific">Methylomagnum ishizawai</name>
    <dbReference type="NCBI Taxonomy" id="1760988"/>
    <lineage>
        <taxon>Bacteria</taxon>
        <taxon>Pseudomonadati</taxon>
        <taxon>Pseudomonadota</taxon>
        <taxon>Gammaproteobacteria</taxon>
        <taxon>Methylococcales</taxon>
        <taxon>Methylococcaceae</taxon>
        <taxon>Methylomagnum</taxon>
    </lineage>
</organism>